<evidence type="ECO:0000256" key="1">
    <source>
        <dbReference type="SAM" id="MobiDB-lite"/>
    </source>
</evidence>
<feature type="compositionally biased region" description="Acidic residues" evidence="1">
    <location>
        <begin position="210"/>
        <end position="219"/>
    </location>
</feature>
<dbReference type="AlphaFoldDB" id="A0A9P8QNW9"/>
<gene>
    <name evidence="2" type="ORF">Trco_003056</name>
</gene>
<feature type="region of interest" description="Disordered" evidence="1">
    <location>
        <begin position="304"/>
        <end position="354"/>
    </location>
</feature>
<evidence type="ECO:0000313" key="3">
    <source>
        <dbReference type="Proteomes" id="UP000827724"/>
    </source>
</evidence>
<proteinExistence type="predicted"/>
<protein>
    <recommendedName>
        <fullName evidence="4">ORP1 like protein</fullName>
    </recommendedName>
</protein>
<feature type="compositionally biased region" description="Basic and acidic residues" evidence="1">
    <location>
        <begin position="415"/>
        <end position="428"/>
    </location>
</feature>
<keyword evidence="3" id="KW-1185">Reference proteome</keyword>
<evidence type="ECO:0000313" key="2">
    <source>
        <dbReference type="EMBL" id="KAH6609710.1"/>
    </source>
</evidence>
<accession>A0A9P8QNW9</accession>
<dbReference type="EMBL" id="JAIWOZ010000002">
    <property type="protein sequence ID" value="KAH6609710.1"/>
    <property type="molecule type" value="Genomic_DNA"/>
</dbReference>
<evidence type="ECO:0008006" key="4">
    <source>
        <dbReference type="Google" id="ProtNLM"/>
    </source>
</evidence>
<dbReference type="Proteomes" id="UP000827724">
    <property type="component" value="Unassembled WGS sequence"/>
</dbReference>
<comment type="caution">
    <text evidence="2">The sequence shown here is derived from an EMBL/GenBank/DDBJ whole genome shotgun (WGS) entry which is preliminary data.</text>
</comment>
<feature type="region of interest" description="Disordered" evidence="1">
    <location>
        <begin position="395"/>
        <end position="431"/>
    </location>
</feature>
<reference evidence="2" key="1">
    <citation type="submission" date="2021-08" db="EMBL/GenBank/DDBJ databases">
        <title>Chromosome-Level Trichoderma cornu-damae using Hi-C Data.</title>
        <authorList>
            <person name="Kim C.S."/>
        </authorList>
    </citation>
    <scope>NUCLEOTIDE SEQUENCE</scope>
    <source>
        <strain evidence="2">KA19-0412C</strain>
    </source>
</reference>
<sequence>MDKSMLKSLSTPAEEPEPAITTTHRDFDPERRILSHLAGRSRHANEAVRRLPACEAGLQTQDQFPYLSSDVAPLTQLGRDKAREASREALTTAPAAALEEEPRCMFVDDCQTGSQLRKAISHLFGRNKACTLRIPKQVWVYYCRKHYQRIRYRNAKTYPLNQMHLVKMQIRRLQRWSEENRRQGVGPYIKLWTLTLRKREQNRLDKEAGAADEGDDDSAEAQQSGSAAPEWIIERLGTGYTTEQILEVAGRLHREIENGTLSQVPEVEFLPDITESEVRNTARLVKSRKQAGTAITVGDIKGSKRKISEAADPVDEGSSSLPNQHNTDESWGPSRKRVRPGPPQADSHQSPYQMPLPSIAMSAYANNRTLLPSVGFQSAVPRTLPVVPAMQISPADHSERSDTHTHMQWPSPSEAQRHSPLDGFHSHDPQQYSAHYHLGADSAQPLPFQRGGGYHNYRRLPSISIHLAGGSDFHNRNLATPPHRASGAFSDSPRVPRPHHLRSCSANIPAAQPSLDNPRPAGSSGAAETGLASFDNRFVGSSTHELSTHGYPREHWNEPGHGYATGWPQGLAPQQQNYYAFYDQATRPQIDSLRAPTYFGASPGPAPTYLGPAPTYLDPTTLRATSEMTEHEGHRFANLRPHTDQVVTRVTEKARED</sequence>
<feature type="region of interest" description="Disordered" evidence="1">
    <location>
        <begin position="474"/>
        <end position="528"/>
    </location>
</feature>
<organism evidence="2 3">
    <name type="scientific">Trichoderma cornu-damae</name>
    <dbReference type="NCBI Taxonomy" id="654480"/>
    <lineage>
        <taxon>Eukaryota</taxon>
        <taxon>Fungi</taxon>
        <taxon>Dikarya</taxon>
        <taxon>Ascomycota</taxon>
        <taxon>Pezizomycotina</taxon>
        <taxon>Sordariomycetes</taxon>
        <taxon>Hypocreomycetidae</taxon>
        <taxon>Hypocreales</taxon>
        <taxon>Hypocreaceae</taxon>
        <taxon>Trichoderma</taxon>
    </lineage>
</organism>
<dbReference type="OrthoDB" id="4161595at2759"/>
<feature type="compositionally biased region" description="Basic and acidic residues" evidence="1">
    <location>
        <begin position="396"/>
        <end position="405"/>
    </location>
</feature>
<name>A0A9P8QNW9_9HYPO</name>
<feature type="region of interest" description="Disordered" evidence="1">
    <location>
        <begin position="204"/>
        <end position="227"/>
    </location>
</feature>
<feature type="region of interest" description="Disordered" evidence="1">
    <location>
        <begin position="1"/>
        <end position="28"/>
    </location>
</feature>